<dbReference type="GO" id="GO:0030247">
    <property type="term" value="F:polysaccharide binding"/>
    <property type="evidence" value="ECO:0007669"/>
    <property type="project" value="InterPro"/>
</dbReference>
<dbReference type="InterPro" id="IPR008965">
    <property type="entry name" value="CBM2/CBM3_carb-bd_dom_sf"/>
</dbReference>
<dbReference type="AlphaFoldDB" id="A0A1M4ENJ4"/>
<evidence type="ECO:0000256" key="1">
    <source>
        <dbReference type="SAM" id="MobiDB-lite"/>
    </source>
</evidence>
<dbReference type="GO" id="GO:0004553">
    <property type="term" value="F:hydrolase activity, hydrolyzing O-glycosyl compounds"/>
    <property type="evidence" value="ECO:0007669"/>
    <property type="project" value="InterPro"/>
</dbReference>
<feature type="region of interest" description="Disordered" evidence="1">
    <location>
        <begin position="19"/>
        <end position="58"/>
    </location>
</feature>
<feature type="domain" description="CBM2" evidence="2">
    <location>
        <begin position="243"/>
        <end position="331"/>
    </location>
</feature>
<feature type="compositionally biased region" description="Low complexity" evidence="1">
    <location>
        <begin position="194"/>
        <end position="230"/>
    </location>
</feature>
<dbReference type="Gene3D" id="2.60.40.290">
    <property type="match status" value="1"/>
</dbReference>
<accession>A0A1M4ENJ4</accession>
<organism evidence="3">
    <name type="scientific">Nonomuraea gerenzanensis</name>
    <dbReference type="NCBI Taxonomy" id="93944"/>
    <lineage>
        <taxon>Bacteria</taxon>
        <taxon>Bacillati</taxon>
        <taxon>Actinomycetota</taxon>
        <taxon>Actinomycetes</taxon>
        <taxon>Streptosporangiales</taxon>
        <taxon>Streptosporangiaceae</taxon>
        <taxon>Nonomuraea</taxon>
    </lineage>
</organism>
<gene>
    <name evidence="3" type="ORF">BN4615_P9916</name>
</gene>
<dbReference type="EMBL" id="LT559118">
    <property type="protein sequence ID" value="SBP00400.1"/>
    <property type="molecule type" value="Genomic_DNA"/>
</dbReference>
<feature type="compositionally biased region" description="Low complexity" evidence="1">
    <location>
        <begin position="142"/>
        <end position="170"/>
    </location>
</feature>
<evidence type="ECO:0000313" key="3">
    <source>
        <dbReference type="EMBL" id="SBP00400.1"/>
    </source>
</evidence>
<reference evidence="3" key="1">
    <citation type="submission" date="2016-04" db="EMBL/GenBank/DDBJ databases">
        <authorList>
            <person name="Evans L.H."/>
            <person name="Alamgir A."/>
            <person name="Owens N."/>
            <person name="Weber N.D."/>
            <person name="Virtaneva K."/>
            <person name="Barbian K."/>
            <person name="Babar A."/>
            <person name="Rosenke K."/>
        </authorList>
    </citation>
    <scope>NUCLEOTIDE SEQUENCE</scope>
    <source>
        <strain evidence="3">Nono1</strain>
    </source>
</reference>
<feature type="compositionally biased region" description="Acidic residues" evidence="1">
    <location>
        <begin position="118"/>
        <end position="141"/>
    </location>
</feature>
<protein>
    <recommendedName>
        <fullName evidence="2">CBM2 domain-containing protein</fullName>
    </recommendedName>
</protein>
<dbReference type="InterPro" id="IPR012291">
    <property type="entry name" value="CBM2_carb-bd_dom_sf"/>
</dbReference>
<evidence type="ECO:0000259" key="2">
    <source>
        <dbReference type="SMART" id="SM00637"/>
    </source>
</evidence>
<dbReference type="SUPFAM" id="SSF49384">
    <property type="entry name" value="Carbohydrate-binding domain"/>
    <property type="match status" value="1"/>
</dbReference>
<feature type="compositionally biased region" description="Acidic residues" evidence="1">
    <location>
        <begin position="179"/>
        <end position="193"/>
    </location>
</feature>
<name>A0A1M4ENJ4_9ACTN</name>
<feature type="region of interest" description="Disordered" evidence="1">
    <location>
        <begin position="90"/>
        <end position="238"/>
    </location>
</feature>
<sequence length="334" mass="33198">MAGEPTAALAPAWANAETGFLGSGWSNDGDEPADEPRGRRGRRKSGRGGGGDDVLAAPAGAGKGRVALLSVAAVAVVLGGTVAGVKFMSSGDPAKCEGTTCAAVQATSSQPGPAVSDPAEEDSEAPVEDEPAEEAAEDGEPAETPTPTASSNVRTPPRATSASPTPTPSKSKTKKPAEPEDEETEDPPVEESVSETPTEEASTLDDSSTDSGAGSPGGSTPEPTSSSTFGSSGGSAGSVNVQQTIKQRIATYSANLTLSNTSAQPLQNPTVSVPVDGRVTGVDGAEWTQDGDLLILDLTASIAAGASVEVTFTATGRGSQAQNCGLVEGECVVS</sequence>
<dbReference type="GO" id="GO:0005975">
    <property type="term" value="P:carbohydrate metabolic process"/>
    <property type="evidence" value="ECO:0007669"/>
    <property type="project" value="InterPro"/>
</dbReference>
<dbReference type="InterPro" id="IPR001919">
    <property type="entry name" value="CBD2"/>
</dbReference>
<dbReference type="SMART" id="SM00637">
    <property type="entry name" value="CBD_II"/>
    <property type="match status" value="1"/>
</dbReference>
<proteinExistence type="predicted"/>